<protein>
    <submittedName>
        <fullName evidence="4">Alpha/beta hydrolase</fullName>
    </submittedName>
</protein>
<feature type="transmembrane region" description="Helical" evidence="2">
    <location>
        <begin position="12"/>
        <end position="34"/>
    </location>
</feature>
<feature type="domain" description="BD-FAE-like" evidence="3">
    <location>
        <begin position="61"/>
        <end position="242"/>
    </location>
</feature>
<dbReference type="InterPro" id="IPR049492">
    <property type="entry name" value="BD-FAE-like_dom"/>
</dbReference>
<dbReference type="PANTHER" id="PTHR48081">
    <property type="entry name" value="AB HYDROLASE SUPERFAMILY PROTEIN C4A8.06C"/>
    <property type="match status" value="1"/>
</dbReference>
<dbReference type="PANTHER" id="PTHR48081:SF33">
    <property type="entry name" value="KYNURENINE FORMAMIDASE"/>
    <property type="match status" value="1"/>
</dbReference>
<dbReference type="Proteomes" id="UP000515369">
    <property type="component" value="Chromosome"/>
</dbReference>
<evidence type="ECO:0000256" key="1">
    <source>
        <dbReference type="ARBA" id="ARBA00022801"/>
    </source>
</evidence>
<sequence>MNFTNLYFLRLLWQIPIALLILSIFLFSISGYAISFNSRRTKDVAYVSPTSPDFSPERHLLDIYTPRSTSAKGRPVVVFMHGGAWNSGSKNLYFIIGRRLAKQGVVAVVINYRLAPSVEVPAMADDCARAVIWTAQHIADYGGDPNRIFVMGHSAGGGLAALVANDDQLFTKFGMTKNPIKGAILDDPGGLDMFDYLTKMQYPGDESYLGAFGKKPDVWRTVSALYYLRADSPPVLMYAGENTYPGIASSTRKYDKRLQELGIKHEFTVLPGKKHIPMVTQLFWKNNVIYRDLLKFVGAESS</sequence>
<dbReference type="SUPFAM" id="SSF53474">
    <property type="entry name" value="alpha/beta-Hydrolases"/>
    <property type="match status" value="1"/>
</dbReference>
<keyword evidence="5" id="KW-1185">Reference proteome</keyword>
<evidence type="ECO:0000256" key="2">
    <source>
        <dbReference type="SAM" id="Phobius"/>
    </source>
</evidence>
<proteinExistence type="predicted"/>
<dbReference type="AlphaFoldDB" id="A0A7G5GNW9"/>
<evidence type="ECO:0000313" key="5">
    <source>
        <dbReference type="Proteomes" id="UP000515369"/>
    </source>
</evidence>
<name>A0A7G5GNW9_9BACT</name>
<dbReference type="Gene3D" id="3.40.50.1820">
    <property type="entry name" value="alpha/beta hydrolase"/>
    <property type="match status" value="1"/>
</dbReference>
<dbReference type="GO" id="GO:0016787">
    <property type="term" value="F:hydrolase activity"/>
    <property type="evidence" value="ECO:0007669"/>
    <property type="project" value="UniProtKB-KW"/>
</dbReference>
<gene>
    <name evidence="4" type="ORF">H3H32_21460</name>
</gene>
<reference evidence="4 5" key="1">
    <citation type="submission" date="2020-07" db="EMBL/GenBank/DDBJ databases">
        <title>Spirosoma foliorum sp. nov., isolated from the leaves on the Nejang mountain Korea, Republic of.</title>
        <authorList>
            <person name="Ho H."/>
            <person name="Lee Y.-J."/>
            <person name="Nurcahyanto D.-A."/>
            <person name="Kim S.-G."/>
        </authorList>
    </citation>
    <scope>NUCLEOTIDE SEQUENCE [LARGE SCALE GENOMIC DNA]</scope>
    <source>
        <strain evidence="4 5">PL0136</strain>
    </source>
</reference>
<dbReference type="EMBL" id="CP059732">
    <property type="protein sequence ID" value="QMW00561.1"/>
    <property type="molecule type" value="Genomic_DNA"/>
</dbReference>
<evidence type="ECO:0000259" key="3">
    <source>
        <dbReference type="Pfam" id="PF20434"/>
    </source>
</evidence>
<organism evidence="4 5">
    <name type="scientific">Spirosoma foliorum</name>
    <dbReference type="NCBI Taxonomy" id="2710596"/>
    <lineage>
        <taxon>Bacteria</taxon>
        <taxon>Pseudomonadati</taxon>
        <taxon>Bacteroidota</taxon>
        <taxon>Cytophagia</taxon>
        <taxon>Cytophagales</taxon>
        <taxon>Cytophagaceae</taxon>
        <taxon>Spirosoma</taxon>
    </lineage>
</organism>
<dbReference type="InterPro" id="IPR050300">
    <property type="entry name" value="GDXG_lipolytic_enzyme"/>
</dbReference>
<dbReference type="KEGG" id="sfol:H3H32_21460"/>
<dbReference type="RefSeq" id="WP_182457676.1">
    <property type="nucleotide sequence ID" value="NZ_CP059732.1"/>
</dbReference>
<evidence type="ECO:0000313" key="4">
    <source>
        <dbReference type="EMBL" id="QMW00561.1"/>
    </source>
</evidence>
<accession>A0A7G5GNW9</accession>
<dbReference type="Pfam" id="PF20434">
    <property type="entry name" value="BD-FAE"/>
    <property type="match status" value="1"/>
</dbReference>
<keyword evidence="2" id="KW-0812">Transmembrane</keyword>
<keyword evidence="2" id="KW-1133">Transmembrane helix</keyword>
<keyword evidence="1 4" id="KW-0378">Hydrolase</keyword>
<dbReference type="InterPro" id="IPR029058">
    <property type="entry name" value="AB_hydrolase_fold"/>
</dbReference>
<keyword evidence="2" id="KW-0472">Membrane</keyword>